<dbReference type="InterPro" id="IPR003959">
    <property type="entry name" value="ATPase_AAA_core"/>
</dbReference>
<reference evidence="4 5" key="1">
    <citation type="submission" date="2015-11" db="EMBL/GenBank/DDBJ databases">
        <title>Genomic analysis of 38 Legionella species identifies large and diverse effector repertoires.</title>
        <authorList>
            <person name="Burstein D."/>
            <person name="Amaro F."/>
            <person name="Zusman T."/>
            <person name="Lifshitz Z."/>
            <person name="Cohen O."/>
            <person name="Gilbert J.A."/>
            <person name="Pupko T."/>
            <person name="Shuman H.A."/>
            <person name="Segal G."/>
        </authorList>
    </citation>
    <scope>NUCLEOTIDE SEQUENCE [LARGE SCALE GENOMIC DNA]</scope>
    <source>
        <strain evidence="4 5">JA-26-G1-E2</strain>
    </source>
</reference>
<keyword evidence="1" id="KW-0547">Nucleotide-binding</keyword>
<dbReference type="Gene3D" id="3.40.50.300">
    <property type="entry name" value="P-loop containing nucleotide triphosphate hydrolases"/>
    <property type="match status" value="1"/>
</dbReference>
<comment type="caution">
    <text evidence="4">The sequence shown here is derived from an EMBL/GenBank/DDBJ whole genome shotgun (WGS) entry which is preliminary data.</text>
</comment>
<dbReference type="GO" id="GO:0034605">
    <property type="term" value="P:cellular response to heat"/>
    <property type="evidence" value="ECO:0007669"/>
    <property type="project" value="TreeGrafter"/>
</dbReference>
<name>A0A0W0UKL9_9GAMM</name>
<dbReference type="AlphaFoldDB" id="A0A0W0UKL9"/>
<dbReference type="InterPro" id="IPR027417">
    <property type="entry name" value="P-loop_NTPase"/>
</dbReference>
<evidence type="ECO:0000313" key="4">
    <source>
        <dbReference type="EMBL" id="KTD08357.1"/>
    </source>
</evidence>
<feature type="domain" description="AAA+ ATPase" evidence="3">
    <location>
        <begin position="137"/>
        <end position="265"/>
    </location>
</feature>
<organism evidence="4 5">
    <name type="scientific">Legionella jamestowniensis</name>
    <dbReference type="NCBI Taxonomy" id="455"/>
    <lineage>
        <taxon>Bacteria</taxon>
        <taxon>Pseudomonadati</taxon>
        <taxon>Pseudomonadota</taxon>
        <taxon>Gammaproteobacteria</taxon>
        <taxon>Legionellales</taxon>
        <taxon>Legionellaceae</taxon>
        <taxon>Legionella</taxon>
    </lineage>
</organism>
<gene>
    <name evidence="4" type="primary">clpB_2</name>
    <name evidence="4" type="ORF">Ljam_2552</name>
</gene>
<dbReference type="PANTHER" id="PTHR11638">
    <property type="entry name" value="ATP-DEPENDENT CLP PROTEASE"/>
    <property type="match status" value="1"/>
</dbReference>
<keyword evidence="2 4" id="KW-0067">ATP-binding</keyword>
<evidence type="ECO:0000259" key="3">
    <source>
        <dbReference type="SMART" id="SM00382"/>
    </source>
</evidence>
<dbReference type="GO" id="GO:0016887">
    <property type="term" value="F:ATP hydrolysis activity"/>
    <property type="evidence" value="ECO:0007669"/>
    <property type="project" value="InterPro"/>
</dbReference>
<evidence type="ECO:0000313" key="5">
    <source>
        <dbReference type="Proteomes" id="UP000054715"/>
    </source>
</evidence>
<dbReference type="CDD" id="cd00009">
    <property type="entry name" value="AAA"/>
    <property type="match status" value="1"/>
</dbReference>
<dbReference type="PANTHER" id="PTHR11638:SF18">
    <property type="entry name" value="HEAT SHOCK PROTEIN 104"/>
    <property type="match status" value="1"/>
</dbReference>
<sequence length="348" mass="40182">MFLSSVNLNELIQQLNSNNRPINLFEILSLLEAQTNIVLDGEWCLFKENNDKAIFNQIIQDHGPNINLQNALNYLLESESVYSNLISDYLVKYRGSSNRGNNILGQYGYNLLSLKEETCLHREQEQELIKICLTRNYKNNVMLIGSSGVGKTFLISSIARLMNLDIYYVDISSILSGSKYRGEFEKKFHTLLNEALKSKTTLFFDEAHTILNTGNSDGGISGADILKPYLMNSDFRMIGATTIDEAEAFTKDKAFSRRFNFLKLEELPIEKTKDIIKRKYTQTLNWDQKTFNKIFTYLDSVFLNRNYPDKALDFFDFYFSGERLSFFNINNDIEKVLNLFTKMNTIIA</sequence>
<protein>
    <submittedName>
        <fullName evidence="4">Endopeptidase Clp ATP-binding subunit B</fullName>
    </submittedName>
</protein>
<dbReference type="Pfam" id="PF00004">
    <property type="entry name" value="AAA"/>
    <property type="match status" value="1"/>
</dbReference>
<evidence type="ECO:0000256" key="2">
    <source>
        <dbReference type="ARBA" id="ARBA00022840"/>
    </source>
</evidence>
<dbReference type="PATRIC" id="fig|455.5.peg.2686"/>
<dbReference type="STRING" id="455.Ljam_2552"/>
<dbReference type="Proteomes" id="UP000054715">
    <property type="component" value="Unassembled WGS sequence"/>
</dbReference>
<dbReference type="InterPro" id="IPR050130">
    <property type="entry name" value="ClpA_ClpB"/>
</dbReference>
<dbReference type="OrthoDB" id="6564065at2"/>
<dbReference type="SMART" id="SM00382">
    <property type="entry name" value="AAA"/>
    <property type="match status" value="1"/>
</dbReference>
<dbReference type="RefSeq" id="WP_052585449.1">
    <property type="nucleotide sequence ID" value="NZ_LNYG01000013.1"/>
</dbReference>
<dbReference type="GO" id="GO:0005737">
    <property type="term" value="C:cytoplasm"/>
    <property type="evidence" value="ECO:0007669"/>
    <property type="project" value="TreeGrafter"/>
</dbReference>
<accession>A0A0W0UKL9</accession>
<proteinExistence type="predicted"/>
<evidence type="ECO:0000256" key="1">
    <source>
        <dbReference type="ARBA" id="ARBA00022741"/>
    </source>
</evidence>
<dbReference type="EMBL" id="LNYG01000013">
    <property type="protein sequence ID" value="KTD08357.1"/>
    <property type="molecule type" value="Genomic_DNA"/>
</dbReference>
<dbReference type="SUPFAM" id="SSF52540">
    <property type="entry name" value="P-loop containing nucleoside triphosphate hydrolases"/>
    <property type="match status" value="1"/>
</dbReference>
<dbReference type="InterPro" id="IPR003593">
    <property type="entry name" value="AAA+_ATPase"/>
</dbReference>
<dbReference type="GO" id="GO:0005524">
    <property type="term" value="F:ATP binding"/>
    <property type="evidence" value="ECO:0007669"/>
    <property type="project" value="UniProtKB-KW"/>
</dbReference>